<dbReference type="PANTHER" id="PTHR30069">
    <property type="entry name" value="TONB-DEPENDENT OUTER MEMBRANE RECEPTOR"/>
    <property type="match status" value="1"/>
</dbReference>
<protein>
    <submittedName>
        <fullName evidence="15 16">TonB-dependent receptor</fullName>
    </submittedName>
</protein>
<evidence type="ECO:0000256" key="8">
    <source>
        <dbReference type="ARBA" id="ARBA00023136"/>
    </source>
</evidence>
<dbReference type="EMBL" id="CP094241">
    <property type="protein sequence ID" value="UNV85825.1"/>
    <property type="molecule type" value="Genomic_DNA"/>
</dbReference>
<evidence type="ECO:0000259" key="13">
    <source>
        <dbReference type="Pfam" id="PF00593"/>
    </source>
</evidence>
<keyword evidence="9 15" id="KW-0675">Receptor</keyword>
<dbReference type="InterPro" id="IPR010917">
    <property type="entry name" value="TonB_rcpt_CS"/>
</dbReference>
<evidence type="ECO:0000313" key="16">
    <source>
        <dbReference type="EMBL" id="UNV85825.1"/>
    </source>
</evidence>
<evidence type="ECO:0000256" key="11">
    <source>
        <dbReference type="RuleBase" id="RU003357"/>
    </source>
</evidence>
<dbReference type="InterPro" id="IPR036942">
    <property type="entry name" value="Beta-barrel_TonB_sf"/>
</dbReference>
<dbReference type="GO" id="GO:0044718">
    <property type="term" value="P:siderophore transmembrane transport"/>
    <property type="evidence" value="ECO:0007669"/>
    <property type="project" value="TreeGrafter"/>
</dbReference>
<evidence type="ECO:0000256" key="5">
    <source>
        <dbReference type="ARBA" id="ARBA00022692"/>
    </source>
</evidence>
<keyword evidence="18" id="KW-1185">Reference proteome</keyword>
<evidence type="ECO:0000259" key="14">
    <source>
        <dbReference type="Pfam" id="PF07715"/>
    </source>
</evidence>
<dbReference type="SUPFAM" id="SSF56935">
    <property type="entry name" value="Porins"/>
    <property type="match status" value="1"/>
</dbReference>
<dbReference type="InterPro" id="IPR039426">
    <property type="entry name" value="TonB-dep_rcpt-like"/>
</dbReference>
<dbReference type="PROSITE" id="PS01156">
    <property type="entry name" value="TONB_DEPENDENT_REC_2"/>
    <property type="match status" value="1"/>
</dbReference>
<dbReference type="InterPro" id="IPR037066">
    <property type="entry name" value="Plug_dom_sf"/>
</dbReference>
<dbReference type="AlphaFoldDB" id="A0AA36UHW0"/>
<sequence>MKPVKVNTLAACITAIGFSPIIYAADNTPTVILDPVTVKGTRNKDEIGKSRVYTREIVNLYKGKEDVETFKGNTVSDLFSGLPGVYSGEARNSGALDPNIRGVQGQGRIPVTIDGTEQAITVWRGMFGANNRNYVDPNIISSVYVEKGPSFNREVKSGIGGSVALKTLEADDIVSKGQKYGVEIKAEASNNSIKPRKATYAENVDYRTLENPLNVMGGYWRFYADDSDRLTPRFGGKHKFSEDKAYRIAAATKQDNFDALVAYAYRNKGNYFSGKKGAHRYGYYSADNAENLRRLNERGIKELSPEAPIIGLFYTPGGEVANTSLETESWLGKTTFRLPNNQSIKLGLRHTHSTFGEVMPSRILSGGGLQGENVNSRNKIAEWPQAWVKQRAYNIDYSWKPEGSRWIDLNASLWTTRTRSKTNSSGGVPGDIAWTDVGWNAAADDWIQGLRKRPGLDEGLPNTDGRFNTRQAQALYATNNRNGFNFSNRMKLRDNLELTVLGDFQNEKLATHNEFADLYGNRYKKEFDQNLIYPSSFLDTITYPRNGRRREYNLGFNFRFEPRPWLTLTAGARYTNFSLQDDSVKKFLDNGGELEAHRGLRYRAEVVATKKDYEAYQKANACIMSPTCEPTQDMLDASAKINPVGADGILPVYINQARFDWAKDQYGKLNMADHPVLNNPKVLTRVENPAYNPADPSSPRFVNKFQSFRAEGSGELAGDVTYRTPLTSAQKQQALKQKGSGWAPAASVTFNLTDYARAYLRYTQTLRFPSIFEGTVGVPISPQLNTTSVNRYGYQWKPERGKNFEVGYIHDLTGMFPKMRKADFRINYFRNTTKNIIDRNDQLEFEQFDKQIRSGAELSARFDTGKVYGSLGVIRTIRNDVCDEGAAFTDQLQSAVLRLHVQSSGSKPLLRAPTCFPGGVKIDGYLSSMMQPRWSVDAELGARFLKNKLDVGTRFHWHSDVYKTRVDSWRGFERAVNDHYATAVDEVKGYTDGIEDMRWTPTAVVDAYLRYRINKNITAELVGTNLTNRYYMDPFSRSFMPAPGRTIRIGITGKF</sequence>
<keyword evidence="5" id="KW-0812">Transmembrane</keyword>
<reference evidence="15 17" key="1">
    <citation type="submission" date="2011-05" db="EMBL/GenBank/DDBJ databases">
        <authorList>
            <person name="Muzny D."/>
            <person name="Qin X."/>
            <person name="Deng J."/>
            <person name="Jiang H."/>
            <person name="Liu Y."/>
            <person name="Qu J."/>
            <person name="Song X.-Z."/>
            <person name="Zhang L."/>
            <person name="Thornton R."/>
            <person name="Coyle M."/>
            <person name="Francisco L."/>
            <person name="Jackson L."/>
            <person name="Javaid M."/>
            <person name="Korchina V."/>
            <person name="Kovar C."/>
            <person name="Mata R."/>
            <person name="Mathew T."/>
            <person name="Ngo R."/>
            <person name="Nguyen L."/>
            <person name="Nguyen N."/>
            <person name="Okwuonu G."/>
            <person name="Ongeri F."/>
            <person name="Pham C."/>
            <person name="Simmons D."/>
            <person name="Wilczek-Boney K."/>
            <person name="Hale W."/>
            <person name="Jakkamsetti A."/>
            <person name="Pham P."/>
            <person name="Ruth R."/>
            <person name="San Lucas F."/>
            <person name="Warren J."/>
            <person name="Zhang J."/>
            <person name="Zhao Z."/>
            <person name="Zhou C."/>
            <person name="Zhu D."/>
            <person name="Lee S."/>
            <person name="Bess C."/>
            <person name="Blankenburg K."/>
            <person name="Forbes L."/>
            <person name="Fu Q."/>
            <person name="Gubbala S."/>
            <person name="Hirani K."/>
            <person name="Jayaseelan J.C."/>
            <person name="Lara F."/>
            <person name="Munidasa M."/>
            <person name="Palculict T."/>
            <person name="Patil S."/>
            <person name="Pu L.-L."/>
            <person name="Saada N."/>
            <person name="Tang L."/>
            <person name="Weissenberger G."/>
            <person name="Zhu Y."/>
            <person name="Hemphill L."/>
            <person name="Shang Y."/>
            <person name="Youmans B."/>
            <person name="Ayvaz T."/>
            <person name="Ross M."/>
            <person name="Santibanez J."/>
            <person name="Aqrawi P."/>
            <person name="Gross S."/>
            <person name="Joshi V."/>
            <person name="Fowler G."/>
            <person name="Nazareth L."/>
            <person name="Reid J."/>
            <person name="Worley K."/>
            <person name="Petrosino J."/>
            <person name="Highlander S."/>
            <person name="Gibbs R."/>
        </authorList>
    </citation>
    <scope>NUCLEOTIDE SEQUENCE [LARGE SCALE GENOMIC DNA]</scope>
    <source>
        <strain evidence="15 17">ATCC 33926</strain>
    </source>
</reference>
<proteinExistence type="inferred from homology"/>
<evidence type="ECO:0000256" key="9">
    <source>
        <dbReference type="ARBA" id="ARBA00023170"/>
    </source>
</evidence>
<evidence type="ECO:0000256" key="3">
    <source>
        <dbReference type="ARBA" id="ARBA00022448"/>
    </source>
</evidence>
<evidence type="ECO:0000313" key="17">
    <source>
        <dbReference type="Proteomes" id="UP000004982"/>
    </source>
</evidence>
<evidence type="ECO:0000256" key="12">
    <source>
        <dbReference type="SAM" id="SignalP"/>
    </source>
</evidence>
<evidence type="ECO:0000256" key="1">
    <source>
        <dbReference type="ARBA" id="ARBA00004571"/>
    </source>
</evidence>
<dbReference type="Gene3D" id="2.40.170.20">
    <property type="entry name" value="TonB-dependent receptor, beta-barrel domain"/>
    <property type="match status" value="2"/>
</dbReference>
<dbReference type="EMBL" id="AFQE01000101">
    <property type="protein sequence ID" value="EGQ76256.1"/>
    <property type="molecule type" value="Genomic_DNA"/>
</dbReference>
<keyword evidence="3" id="KW-0813">Transport</keyword>
<dbReference type="InterPro" id="IPR000531">
    <property type="entry name" value="Beta-barrel_TonB"/>
</dbReference>
<feature type="chain" id="PRO_5041411178" evidence="12">
    <location>
        <begin position="25"/>
        <end position="1055"/>
    </location>
</feature>
<keyword evidence="6 12" id="KW-0732">Signal</keyword>
<organism evidence="15 17">
    <name type="scientific">Neisseria macacae ATCC 33926</name>
    <dbReference type="NCBI Taxonomy" id="997348"/>
    <lineage>
        <taxon>Bacteria</taxon>
        <taxon>Pseudomonadati</taxon>
        <taxon>Pseudomonadota</taxon>
        <taxon>Betaproteobacteria</taxon>
        <taxon>Neisseriales</taxon>
        <taxon>Neisseriaceae</taxon>
        <taxon>Neisseria</taxon>
    </lineage>
</organism>
<evidence type="ECO:0000256" key="10">
    <source>
        <dbReference type="ARBA" id="ARBA00023237"/>
    </source>
</evidence>
<dbReference type="Proteomes" id="UP000829455">
    <property type="component" value="Chromosome"/>
</dbReference>
<dbReference type="Pfam" id="PF07715">
    <property type="entry name" value="Plug"/>
    <property type="match status" value="1"/>
</dbReference>
<feature type="signal peptide" evidence="12">
    <location>
        <begin position="1"/>
        <end position="24"/>
    </location>
</feature>
<evidence type="ECO:0000313" key="15">
    <source>
        <dbReference type="EMBL" id="EGQ76256.1"/>
    </source>
</evidence>
<name>A0AA36UHW0_9NEIS</name>
<dbReference type="GO" id="GO:0009279">
    <property type="term" value="C:cell outer membrane"/>
    <property type="evidence" value="ECO:0007669"/>
    <property type="project" value="UniProtKB-SubCell"/>
</dbReference>
<dbReference type="PANTHER" id="PTHR30069:SF41">
    <property type="entry name" value="HEME_HEMOPEXIN UTILIZATION PROTEIN C"/>
    <property type="match status" value="1"/>
</dbReference>
<evidence type="ECO:0000256" key="2">
    <source>
        <dbReference type="ARBA" id="ARBA00009810"/>
    </source>
</evidence>
<keyword evidence="8 11" id="KW-0472">Membrane</keyword>
<comment type="similarity">
    <text evidence="2 11">Belongs to the TonB-dependent receptor family.</text>
</comment>
<dbReference type="GO" id="GO:0015344">
    <property type="term" value="F:siderophore uptake transmembrane transporter activity"/>
    <property type="evidence" value="ECO:0007669"/>
    <property type="project" value="TreeGrafter"/>
</dbReference>
<dbReference type="Pfam" id="PF00593">
    <property type="entry name" value="TonB_dep_Rec_b-barrel"/>
    <property type="match status" value="1"/>
</dbReference>
<feature type="domain" description="TonB-dependent receptor plug" evidence="14">
    <location>
        <begin position="64"/>
        <end position="161"/>
    </location>
</feature>
<dbReference type="InterPro" id="IPR012910">
    <property type="entry name" value="Plug_dom"/>
</dbReference>
<evidence type="ECO:0000256" key="4">
    <source>
        <dbReference type="ARBA" id="ARBA00022452"/>
    </source>
</evidence>
<dbReference type="Proteomes" id="UP000004982">
    <property type="component" value="Unassembled WGS sequence"/>
</dbReference>
<comment type="subcellular location">
    <subcellularLocation>
        <location evidence="1">Cell outer membrane</location>
        <topology evidence="1">Multi-pass membrane protein</topology>
    </subcellularLocation>
</comment>
<reference evidence="16 18" key="2">
    <citation type="submission" date="2022-03" db="EMBL/GenBank/DDBJ databases">
        <title>Genome sequencing of Neisseria macacae.</title>
        <authorList>
            <person name="Baek M.-G."/>
        </authorList>
    </citation>
    <scope>NUCLEOTIDE SEQUENCE [LARGE SCALE GENOMIC DNA]</scope>
    <source>
        <strain evidence="16 18">ATCC 33926</strain>
    </source>
</reference>
<feature type="domain" description="TonB-dependent receptor-like beta-barrel" evidence="13">
    <location>
        <begin position="727"/>
        <end position="1026"/>
    </location>
</feature>
<keyword evidence="10" id="KW-0998">Cell outer membrane</keyword>
<dbReference type="Gene3D" id="2.170.130.10">
    <property type="entry name" value="TonB-dependent receptor, plug domain"/>
    <property type="match status" value="1"/>
</dbReference>
<evidence type="ECO:0000256" key="6">
    <source>
        <dbReference type="ARBA" id="ARBA00022729"/>
    </source>
</evidence>
<evidence type="ECO:0000313" key="18">
    <source>
        <dbReference type="Proteomes" id="UP000829455"/>
    </source>
</evidence>
<accession>A0AA36UHW0</accession>
<dbReference type="RefSeq" id="WP_003779245.1">
    <property type="nucleotide sequence ID" value="NZ_CP094241.1"/>
</dbReference>
<evidence type="ECO:0000256" key="7">
    <source>
        <dbReference type="ARBA" id="ARBA00023077"/>
    </source>
</evidence>
<keyword evidence="4" id="KW-1134">Transmembrane beta strand</keyword>
<keyword evidence="7 11" id="KW-0798">TonB box</keyword>
<gene>
    <name evidence="15" type="ORF">HMPREF9418_2086</name>
    <name evidence="16" type="ORF">MON40_04790</name>
</gene>